<name>A0A3L6FPN9_MAIZE</name>
<feature type="non-terminal residue" evidence="1">
    <location>
        <position position="1"/>
    </location>
</feature>
<accession>A0A3L6FPN9</accession>
<dbReference type="EMBL" id="NCVQ01000003">
    <property type="protein sequence ID" value="PWZ36646.1"/>
    <property type="molecule type" value="Genomic_DNA"/>
</dbReference>
<organism evidence="1 2">
    <name type="scientific">Zea mays</name>
    <name type="common">Maize</name>
    <dbReference type="NCBI Taxonomy" id="4577"/>
    <lineage>
        <taxon>Eukaryota</taxon>
        <taxon>Viridiplantae</taxon>
        <taxon>Streptophyta</taxon>
        <taxon>Embryophyta</taxon>
        <taxon>Tracheophyta</taxon>
        <taxon>Spermatophyta</taxon>
        <taxon>Magnoliopsida</taxon>
        <taxon>Liliopsida</taxon>
        <taxon>Poales</taxon>
        <taxon>Poaceae</taxon>
        <taxon>PACMAD clade</taxon>
        <taxon>Panicoideae</taxon>
        <taxon>Andropogonodae</taxon>
        <taxon>Andropogoneae</taxon>
        <taxon>Tripsacinae</taxon>
        <taxon>Zea</taxon>
    </lineage>
</organism>
<dbReference type="AlphaFoldDB" id="A0A3L6FPN9"/>
<evidence type="ECO:0000313" key="1">
    <source>
        <dbReference type="EMBL" id="PWZ36646.1"/>
    </source>
</evidence>
<comment type="caution">
    <text evidence="1">The sequence shown here is derived from an EMBL/GenBank/DDBJ whole genome shotgun (WGS) entry which is preliminary data.</text>
</comment>
<evidence type="ECO:0000313" key="2">
    <source>
        <dbReference type="Proteomes" id="UP000251960"/>
    </source>
</evidence>
<dbReference type="Proteomes" id="UP000251960">
    <property type="component" value="Chromosome 2"/>
</dbReference>
<protein>
    <submittedName>
        <fullName evidence="1">Uncharacterized protein</fullName>
    </submittedName>
</protein>
<sequence length="65" mass="7113">LALLGAATVCWSIWLGRNELIFENKISLSPLQVIFTVAQRLRAWAVLKVQLGARRNLGGDPLPSA</sequence>
<gene>
    <name evidence="1" type="ORF">Zm00014a_029422</name>
</gene>
<reference evidence="1 2" key="1">
    <citation type="journal article" date="2018" name="Nat. Genet.">
        <title>Extensive intraspecific gene order and gene structural variations between Mo17 and other maize genomes.</title>
        <authorList>
            <person name="Sun S."/>
            <person name="Zhou Y."/>
            <person name="Chen J."/>
            <person name="Shi J."/>
            <person name="Zhao H."/>
            <person name="Zhao H."/>
            <person name="Song W."/>
            <person name="Zhang M."/>
            <person name="Cui Y."/>
            <person name="Dong X."/>
            <person name="Liu H."/>
            <person name="Ma X."/>
            <person name="Jiao Y."/>
            <person name="Wang B."/>
            <person name="Wei X."/>
            <person name="Stein J.C."/>
            <person name="Glaubitz J.C."/>
            <person name="Lu F."/>
            <person name="Yu G."/>
            <person name="Liang C."/>
            <person name="Fengler K."/>
            <person name="Li B."/>
            <person name="Rafalski A."/>
            <person name="Schnable P.S."/>
            <person name="Ware D.H."/>
            <person name="Buckler E.S."/>
            <person name="Lai J."/>
        </authorList>
    </citation>
    <scope>NUCLEOTIDE SEQUENCE [LARGE SCALE GENOMIC DNA]</scope>
    <source>
        <strain evidence="2">cv. Missouri 17</strain>
        <tissue evidence="1">Seedling</tissue>
    </source>
</reference>
<proteinExistence type="predicted"/>